<reference evidence="3 4" key="1">
    <citation type="submission" date="2024-09" db="EMBL/GenBank/DDBJ databases">
        <authorList>
            <person name="Sun Q."/>
            <person name="Mori K."/>
        </authorList>
    </citation>
    <scope>NUCLEOTIDE SEQUENCE [LARGE SCALE GENOMIC DNA]</scope>
    <source>
        <strain evidence="3 4">JCM 13852</strain>
    </source>
</reference>
<dbReference type="Pfam" id="PF14016">
    <property type="entry name" value="DUF4232"/>
    <property type="match status" value="1"/>
</dbReference>
<dbReference type="EMBL" id="JBHMBK010000018">
    <property type="protein sequence ID" value="MFB9687326.1"/>
    <property type="molecule type" value="Genomic_DNA"/>
</dbReference>
<comment type="caution">
    <text evidence="3">The sequence shown here is derived from an EMBL/GenBank/DDBJ whole genome shotgun (WGS) entry which is preliminary data.</text>
</comment>
<feature type="domain" description="DUF4232" evidence="2">
    <location>
        <begin position="52"/>
        <end position="140"/>
    </location>
</feature>
<name>A0ABV5U8B1_9PSEU</name>
<sequence>MVAVDSGDQRPADGGRVPWRVTSAEPDSGPPAGELFAARSSRWQEEARVPPCGSGDLAVSVRWFRAAGGGLRGEVVAENVSGRVCRLGSKPGLQPLGSDGQPLGVDQWVTLEMRVPPFVILEPGQSASAPITWSGWSGRSASGRIVVSWQGGSATVDAAGPIEPGPPKRGVVGSLSSSWFTRIH</sequence>
<dbReference type="RefSeq" id="WP_378197801.1">
    <property type="nucleotide sequence ID" value="NZ_JBHMBK010000018.1"/>
</dbReference>
<protein>
    <submittedName>
        <fullName evidence="3">DUF4232 domain-containing protein</fullName>
    </submittedName>
</protein>
<dbReference type="InterPro" id="IPR025326">
    <property type="entry name" value="DUF4232"/>
</dbReference>
<evidence type="ECO:0000313" key="4">
    <source>
        <dbReference type="Proteomes" id="UP001589535"/>
    </source>
</evidence>
<evidence type="ECO:0000313" key="3">
    <source>
        <dbReference type="EMBL" id="MFB9687326.1"/>
    </source>
</evidence>
<keyword evidence="4" id="KW-1185">Reference proteome</keyword>
<accession>A0ABV5U8B1</accession>
<feature type="region of interest" description="Disordered" evidence="1">
    <location>
        <begin position="157"/>
        <end position="184"/>
    </location>
</feature>
<evidence type="ECO:0000256" key="1">
    <source>
        <dbReference type="SAM" id="MobiDB-lite"/>
    </source>
</evidence>
<dbReference type="Proteomes" id="UP001589535">
    <property type="component" value="Unassembled WGS sequence"/>
</dbReference>
<evidence type="ECO:0000259" key="2">
    <source>
        <dbReference type="Pfam" id="PF14016"/>
    </source>
</evidence>
<proteinExistence type="predicted"/>
<feature type="region of interest" description="Disordered" evidence="1">
    <location>
        <begin position="1"/>
        <end position="39"/>
    </location>
</feature>
<feature type="compositionally biased region" description="Polar residues" evidence="1">
    <location>
        <begin position="174"/>
        <end position="184"/>
    </location>
</feature>
<organism evidence="3 4">
    <name type="scientific">Amycolatopsis plumensis</name>
    <dbReference type="NCBI Taxonomy" id="236508"/>
    <lineage>
        <taxon>Bacteria</taxon>
        <taxon>Bacillati</taxon>
        <taxon>Actinomycetota</taxon>
        <taxon>Actinomycetes</taxon>
        <taxon>Pseudonocardiales</taxon>
        <taxon>Pseudonocardiaceae</taxon>
        <taxon>Amycolatopsis</taxon>
    </lineage>
</organism>
<gene>
    <name evidence="3" type="ORF">ACFFTO_24370</name>
</gene>